<accession>A0ABW0RRV9</accession>
<dbReference type="EMBL" id="JBHSMZ010000001">
    <property type="protein sequence ID" value="MFC5547589.1"/>
    <property type="molecule type" value="Genomic_DNA"/>
</dbReference>
<name>A0ABW0RRV9_9BURK</name>
<proteinExistence type="predicted"/>
<gene>
    <name evidence="1" type="ORF">ACFPO9_03550</name>
</gene>
<sequence length="72" mass="7649">MSSGEKPKSGLAAAFSFESLAEAQDAGAAGSEIELFRRISLEDEQAAWLERIDGPANWMKMAATQASQSLTS</sequence>
<keyword evidence="2" id="KW-1185">Reference proteome</keyword>
<comment type="caution">
    <text evidence="1">The sequence shown here is derived from an EMBL/GenBank/DDBJ whole genome shotgun (WGS) entry which is preliminary data.</text>
</comment>
<reference evidence="2" key="1">
    <citation type="journal article" date="2019" name="Int. J. Syst. Evol. Microbiol.">
        <title>The Global Catalogue of Microorganisms (GCM) 10K type strain sequencing project: providing services to taxonomists for standard genome sequencing and annotation.</title>
        <authorList>
            <consortium name="The Broad Institute Genomics Platform"/>
            <consortium name="The Broad Institute Genome Sequencing Center for Infectious Disease"/>
            <person name="Wu L."/>
            <person name="Ma J."/>
        </authorList>
    </citation>
    <scope>NUCLEOTIDE SEQUENCE [LARGE SCALE GENOMIC DNA]</scope>
    <source>
        <strain evidence="2">CGMCC 4.5798</strain>
    </source>
</reference>
<evidence type="ECO:0000313" key="1">
    <source>
        <dbReference type="EMBL" id="MFC5547589.1"/>
    </source>
</evidence>
<evidence type="ECO:0000313" key="2">
    <source>
        <dbReference type="Proteomes" id="UP001596086"/>
    </source>
</evidence>
<organism evidence="1 2">
    <name type="scientific">Massilia aerilata</name>
    <dbReference type="NCBI Taxonomy" id="453817"/>
    <lineage>
        <taxon>Bacteria</taxon>
        <taxon>Pseudomonadati</taxon>
        <taxon>Pseudomonadota</taxon>
        <taxon>Betaproteobacteria</taxon>
        <taxon>Burkholderiales</taxon>
        <taxon>Oxalobacteraceae</taxon>
        <taxon>Telluria group</taxon>
        <taxon>Massilia</taxon>
    </lineage>
</organism>
<dbReference type="RefSeq" id="WP_379767151.1">
    <property type="nucleotide sequence ID" value="NZ_JBHSMZ010000001.1"/>
</dbReference>
<protein>
    <submittedName>
        <fullName evidence="1">Uncharacterized protein</fullName>
    </submittedName>
</protein>
<dbReference type="Proteomes" id="UP001596086">
    <property type="component" value="Unassembled WGS sequence"/>
</dbReference>